<comment type="caution">
    <text evidence="13">The sequence shown here is derived from an EMBL/GenBank/DDBJ whole genome shotgun (WGS) entry which is preliminary data.</text>
</comment>
<dbReference type="Proteomes" id="UP000289758">
    <property type="component" value="Unassembled WGS sequence"/>
</dbReference>
<feature type="domain" description="TonB-dependent receptor-like beta-barrel" evidence="11">
    <location>
        <begin position="207"/>
        <end position="599"/>
    </location>
</feature>
<comment type="similarity">
    <text evidence="10">Belongs to the TonB-dependent receptor family.</text>
</comment>
<keyword evidence="9" id="KW-0998">Cell outer membrane</keyword>
<dbReference type="EMBL" id="PDKK01000008">
    <property type="protein sequence ID" value="RXK04846.1"/>
    <property type="molecule type" value="Genomic_DNA"/>
</dbReference>
<proteinExistence type="inferred from homology"/>
<keyword evidence="2" id="KW-0813">Transport</keyword>
<evidence type="ECO:0000256" key="6">
    <source>
        <dbReference type="ARBA" id="ARBA00023077"/>
    </source>
</evidence>
<reference evidence="13 14" key="1">
    <citation type="submission" date="2017-10" db="EMBL/GenBank/DDBJ databases">
        <title>Genomics of the genus Arcobacter.</title>
        <authorList>
            <person name="Perez-Cataluna A."/>
            <person name="Figueras M.J."/>
        </authorList>
    </citation>
    <scope>NUCLEOTIDE SEQUENCE [LARGE SCALE GENOMIC DNA]</scope>
    <source>
        <strain evidence="13 14">CECT 8441</strain>
    </source>
</reference>
<evidence type="ECO:0000256" key="10">
    <source>
        <dbReference type="RuleBase" id="RU003357"/>
    </source>
</evidence>
<dbReference type="Gene3D" id="2.40.170.20">
    <property type="entry name" value="TonB-dependent receptor, beta-barrel domain"/>
    <property type="match status" value="1"/>
</dbReference>
<dbReference type="SUPFAM" id="SSF56935">
    <property type="entry name" value="Porins"/>
    <property type="match status" value="1"/>
</dbReference>
<keyword evidence="5" id="KW-0732">Signal</keyword>
<evidence type="ECO:0000313" key="14">
    <source>
        <dbReference type="Proteomes" id="UP000289758"/>
    </source>
</evidence>
<keyword evidence="3" id="KW-1134">Transmembrane beta strand</keyword>
<keyword evidence="6 10" id="KW-0798">TonB box</keyword>
<evidence type="ECO:0000256" key="9">
    <source>
        <dbReference type="ARBA" id="ARBA00023237"/>
    </source>
</evidence>
<protein>
    <submittedName>
        <fullName evidence="13">TonB-dependent receptor</fullName>
    </submittedName>
</protein>
<evidence type="ECO:0000256" key="8">
    <source>
        <dbReference type="ARBA" id="ARBA00023170"/>
    </source>
</evidence>
<comment type="subcellular location">
    <subcellularLocation>
        <location evidence="1">Cell outer membrane</location>
        <topology evidence="1">Multi-pass membrane protein</topology>
    </subcellularLocation>
</comment>
<dbReference type="InterPro" id="IPR039426">
    <property type="entry name" value="TonB-dep_rcpt-like"/>
</dbReference>
<evidence type="ECO:0000259" key="11">
    <source>
        <dbReference type="Pfam" id="PF00593"/>
    </source>
</evidence>
<feature type="domain" description="TonB-dependent receptor plug" evidence="12">
    <location>
        <begin position="51"/>
        <end position="145"/>
    </location>
</feature>
<dbReference type="GO" id="GO:0015344">
    <property type="term" value="F:siderophore uptake transmembrane transporter activity"/>
    <property type="evidence" value="ECO:0007669"/>
    <property type="project" value="TreeGrafter"/>
</dbReference>
<gene>
    <name evidence="13" type="ORF">CRV07_09660</name>
</gene>
<accession>A0A4Q1AK07</accession>
<evidence type="ECO:0000259" key="12">
    <source>
        <dbReference type="Pfam" id="PF07715"/>
    </source>
</evidence>
<dbReference type="InterPro" id="IPR012910">
    <property type="entry name" value="Plug_dom"/>
</dbReference>
<evidence type="ECO:0000256" key="4">
    <source>
        <dbReference type="ARBA" id="ARBA00022692"/>
    </source>
</evidence>
<dbReference type="InterPro" id="IPR036942">
    <property type="entry name" value="Beta-barrel_TonB_sf"/>
</dbReference>
<dbReference type="PANTHER" id="PTHR30069">
    <property type="entry name" value="TONB-DEPENDENT OUTER MEMBRANE RECEPTOR"/>
    <property type="match status" value="1"/>
</dbReference>
<dbReference type="OrthoDB" id="5337294at2"/>
<evidence type="ECO:0000313" key="13">
    <source>
        <dbReference type="EMBL" id="RXK04846.1"/>
    </source>
</evidence>
<organism evidence="13 14">
    <name type="scientific">Halarcobacter ebronensis</name>
    <dbReference type="NCBI Taxonomy" id="1462615"/>
    <lineage>
        <taxon>Bacteria</taxon>
        <taxon>Pseudomonadati</taxon>
        <taxon>Campylobacterota</taxon>
        <taxon>Epsilonproteobacteria</taxon>
        <taxon>Campylobacterales</taxon>
        <taxon>Arcobacteraceae</taxon>
        <taxon>Halarcobacter</taxon>
    </lineage>
</organism>
<name>A0A4Q1AK07_9BACT</name>
<keyword evidence="14" id="KW-1185">Reference proteome</keyword>
<dbReference type="InterPro" id="IPR037066">
    <property type="entry name" value="Plug_dom_sf"/>
</dbReference>
<evidence type="ECO:0000256" key="2">
    <source>
        <dbReference type="ARBA" id="ARBA00022448"/>
    </source>
</evidence>
<dbReference type="AlphaFoldDB" id="A0A4Q1AK07"/>
<keyword evidence="7 10" id="KW-0472">Membrane</keyword>
<dbReference type="Pfam" id="PF07715">
    <property type="entry name" value="Plug"/>
    <property type="match status" value="1"/>
</dbReference>
<evidence type="ECO:0000256" key="3">
    <source>
        <dbReference type="ARBA" id="ARBA00022452"/>
    </source>
</evidence>
<dbReference type="Pfam" id="PF00593">
    <property type="entry name" value="TonB_dep_Rec_b-barrel"/>
    <property type="match status" value="1"/>
</dbReference>
<dbReference type="PANTHER" id="PTHR30069:SF29">
    <property type="entry name" value="HEMOGLOBIN AND HEMOGLOBIN-HAPTOGLOBIN-BINDING PROTEIN 1-RELATED"/>
    <property type="match status" value="1"/>
</dbReference>
<keyword evidence="8 13" id="KW-0675">Receptor</keyword>
<dbReference type="Gene3D" id="2.170.130.10">
    <property type="entry name" value="TonB-dependent receptor, plug domain"/>
    <property type="match status" value="1"/>
</dbReference>
<dbReference type="GO" id="GO:0044718">
    <property type="term" value="P:siderophore transmembrane transport"/>
    <property type="evidence" value="ECO:0007669"/>
    <property type="project" value="TreeGrafter"/>
</dbReference>
<dbReference type="GO" id="GO:0009279">
    <property type="term" value="C:cell outer membrane"/>
    <property type="evidence" value="ECO:0007669"/>
    <property type="project" value="UniProtKB-SubCell"/>
</dbReference>
<evidence type="ECO:0000256" key="7">
    <source>
        <dbReference type="ARBA" id="ARBA00023136"/>
    </source>
</evidence>
<evidence type="ECO:0000256" key="5">
    <source>
        <dbReference type="ARBA" id="ARBA00022729"/>
    </source>
</evidence>
<evidence type="ECO:0000256" key="1">
    <source>
        <dbReference type="ARBA" id="ARBA00004571"/>
    </source>
</evidence>
<sequence length="638" mass="74180">MGCLVVKYFFLILLFFNITFASTLESLLKEYEDTSKESLETLNEKMGYAIVYSQKELKLMQYNRLSDILKELPILTLNRSKHGANNLSLVGSKAETSGYFRLFINDHEVSSTYTQSPFLNWYDLPISLVDHIEVYYGEGSFTLGNETGMKFIRVYTKKGTKQNGGNLKTTFTNRNSNSQEMSYSDFLENDWSYFAYFANQKDSFERYNKNDDLDANSKRQYFFMDFSNSTDKINIGYNSTKQDSYQGLSFDSNSDDGKINSENFYINYSKFFLKDKSLKLQLSTDIINSKYEESNSDGLAIVGVTGYLGRFIKSYNENTQLIEKSASLSKNFNYKNNNLFTAINVKNSRYKVKNRTINNATEIGALSSFDEETSYSIAFQDDYKILDNLVLVGNFKFEKYLRNGNMDDSNEKLYRIGAIYLPTKDLGFKTFYTISHVPPSFYDVDYAYRSNPKLASQEYKYFTVEGTYTLNKSKFALDYFNVHIDDYIYYADPIGFINVDHTIKINGFIFEYIYNLDRNSKIQFNYFVSQLTEIKNNYTDGGYLKYMQDLGNFSYFASVIYRKGFEYTNVDFRDSYELSLGASYTINKNLTFSVKGTNLLNKSTQSALRDYTTSYTNPKIYLIDDNDRTISFSMEWKF</sequence>
<dbReference type="InterPro" id="IPR000531">
    <property type="entry name" value="Beta-barrel_TonB"/>
</dbReference>
<keyword evidence="4" id="KW-0812">Transmembrane</keyword>